<gene>
    <name evidence="2" type="ORF">V5O48_006989</name>
</gene>
<accession>A0ABR3FHY9</accession>
<feature type="compositionally biased region" description="Acidic residues" evidence="1">
    <location>
        <begin position="1"/>
        <end position="12"/>
    </location>
</feature>
<keyword evidence="3" id="KW-1185">Reference proteome</keyword>
<comment type="caution">
    <text evidence="2">The sequence shown here is derived from an EMBL/GenBank/DDBJ whole genome shotgun (WGS) entry which is preliminary data.</text>
</comment>
<protein>
    <submittedName>
        <fullName evidence="2">Uncharacterized protein</fullName>
    </submittedName>
</protein>
<sequence length="455" mass="51562">MPMPEVEEEVAEVEVSAKRKRRWHHRKKKSAGSGKAEGEPPGDAEAEPSKKKQKKNDPEAESKKHGHRNRCKKRQGRTEAALLHMDEEMVKATAQQHGTRHYSTAEEATTNFAAAELRQAAASTGYIGNPRTDLPEVREYQLKELVGDGSLGFNLITAKDRTQYVPCPKTKKIYAVIDPGPRNDPTWEPDCNEGAEFIKAGWEESWFPDDDTQRRGSGFSAVSFGMSSGNGQPRPMMLNHQGTRRKRVMEKIRHHRVFLRIAGFMSSRPTPARSGLTADELTFWTWAPMLFMFYVLHTGALLRHYPDLRLPFENAVFAAFTVNFGPRTVTFPHRDSKNLAFGWCAITALGKFNYKLGGHLVLWDLKLVIKFPPGTTIFVPSAVVCHFNTAIQPHEEWYSFTLYTAGDLFRWAEHGFQHEQDYRDTPAAAAEQSQTRWERGLDLFLTLEELKASTA</sequence>
<proteinExistence type="predicted"/>
<organism evidence="2 3">
    <name type="scientific">Marasmius crinis-equi</name>
    <dbReference type="NCBI Taxonomy" id="585013"/>
    <lineage>
        <taxon>Eukaryota</taxon>
        <taxon>Fungi</taxon>
        <taxon>Dikarya</taxon>
        <taxon>Basidiomycota</taxon>
        <taxon>Agaricomycotina</taxon>
        <taxon>Agaricomycetes</taxon>
        <taxon>Agaricomycetidae</taxon>
        <taxon>Agaricales</taxon>
        <taxon>Marasmiineae</taxon>
        <taxon>Marasmiaceae</taxon>
        <taxon>Marasmius</taxon>
    </lineage>
</organism>
<name>A0ABR3FHY9_9AGAR</name>
<feature type="compositionally biased region" description="Basic residues" evidence="1">
    <location>
        <begin position="64"/>
        <end position="75"/>
    </location>
</feature>
<evidence type="ECO:0000313" key="3">
    <source>
        <dbReference type="Proteomes" id="UP001465976"/>
    </source>
</evidence>
<feature type="compositionally biased region" description="Basic and acidic residues" evidence="1">
    <location>
        <begin position="47"/>
        <end position="63"/>
    </location>
</feature>
<feature type="compositionally biased region" description="Basic residues" evidence="1">
    <location>
        <begin position="18"/>
        <end position="30"/>
    </location>
</feature>
<feature type="region of interest" description="Disordered" evidence="1">
    <location>
        <begin position="1"/>
        <end position="76"/>
    </location>
</feature>
<evidence type="ECO:0000313" key="2">
    <source>
        <dbReference type="EMBL" id="KAL0574973.1"/>
    </source>
</evidence>
<dbReference type="Gene3D" id="3.60.130.30">
    <property type="match status" value="1"/>
</dbReference>
<dbReference type="Proteomes" id="UP001465976">
    <property type="component" value="Unassembled WGS sequence"/>
</dbReference>
<dbReference type="EMBL" id="JBAHYK010000347">
    <property type="protein sequence ID" value="KAL0574973.1"/>
    <property type="molecule type" value="Genomic_DNA"/>
</dbReference>
<evidence type="ECO:0000256" key="1">
    <source>
        <dbReference type="SAM" id="MobiDB-lite"/>
    </source>
</evidence>
<reference evidence="2 3" key="1">
    <citation type="submission" date="2024-02" db="EMBL/GenBank/DDBJ databases">
        <title>A draft genome for the cacao thread blight pathogen Marasmius crinis-equi.</title>
        <authorList>
            <person name="Cohen S.P."/>
            <person name="Baruah I.K."/>
            <person name="Amoako-Attah I."/>
            <person name="Bukari Y."/>
            <person name="Meinhardt L.W."/>
            <person name="Bailey B.A."/>
        </authorList>
    </citation>
    <scope>NUCLEOTIDE SEQUENCE [LARGE SCALE GENOMIC DNA]</scope>
    <source>
        <strain evidence="2 3">GH-76</strain>
    </source>
</reference>